<dbReference type="CDD" id="cd01335">
    <property type="entry name" value="Radical_SAM"/>
    <property type="match status" value="1"/>
</dbReference>
<evidence type="ECO:0000256" key="5">
    <source>
        <dbReference type="ARBA" id="ARBA00023004"/>
    </source>
</evidence>
<dbReference type="SFLD" id="SFLDG01094">
    <property type="entry name" value="Uncharacterised_Radical_SAM_Su"/>
    <property type="match status" value="1"/>
</dbReference>
<proteinExistence type="predicted"/>
<dbReference type="OrthoDB" id="9782387at2"/>
<name>A0A2N5CE59_9BURK</name>
<keyword evidence="3" id="KW-0949">S-adenosyl-L-methionine</keyword>
<dbReference type="PANTHER" id="PTHR30352">
    <property type="entry name" value="PYRUVATE FORMATE-LYASE-ACTIVATING ENZYME"/>
    <property type="match status" value="1"/>
</dbReference>
<feature type="domain" description="Radical SAM core" evidence="7">
    <location>
        <begin position="21"/>
        <end position="227"/>
    </location>
</feature>
<protein>
    <submittedName>
        <fullName evidence="8">Anaerobic ribonucleoside-triphosphate reductase activating protein</fullName>
    </submittedName>
</protein>
<evidence type="ECO:0000256" key="1">
    <source>
        <dbReference type="ARBA" id="ARBA00001966"/>
    </source>
</evidence>
<gene>
    <name evidence="8" type="ORF">CYJ10_08605</name>
</gene>
<dbReference type="PANTHER" id="PTHR30352:SF13">
    <property type="entry name" value="GLYCYL-RADICAL ENZYME ACTIVATING ENZYME YJJW-RELATED"/>
    <property type="match status" value="1"/>
</dbReference>
<evidence type="ECO:0000256" key="2">
    <source>
        <dbReference type="ARBA" id="ARBA00022485"/>
    </source>
</evidence>
<dbReference type="Gene3D" id="3.20.20.70">
    <property type="entry name" value="Aldolase class I"/>
    <property type="match status" value="1"/>
</dbReference>
<dbReference type="AlphaFoldDB" id="A0A2N5CE59"/>
<dbReference type="SUPFAM" id="SSF102114">
    <property type="entry name" value="Radical SAM enzymes"/>
    <property type="match status" value="1"/>
</dbReference>
<dbReference type="InterPro" id="IPR007197">
    <property type="entry name" value="rSAM"/>
</dbReference>
<dbReference type="Proteomes" id="UP000234341">
    <property type="component" value="Unassembled WGS sequence"/>
</dbReference>
<organism evidence="8 9">
    <name type="scientific">Cupriavidus pauculus</name>
    <dbReference type="NCBI Taxonomy" id="82633"/>
    <lineage>
        <taxon>Bacteria</taxon>
        <taxon>Pseudomonadati</taxon>
        <taxon>Pseudomonadota</taxon>
        <taxon>Betaproteobacteria</taxon>
        <taxon>Burkholderiales</taxon>
        <taxon>Burkholderiaceae</taxon>
        <taxon>Cupriavidus</taxon>
    </lineage>
</organism>
<dbReference type="GO" id="GO:0046872">
    <property type="term" value="F:metal ion binding"/>
    <property type="evidence" value="ECO:0007669"/>
    <property type="project" value="UniProtKB-KW"/>
</dbReference>
<dbReference type="InterPro" id="IPR012840">
    <property type="entry name" value="NrdG2"/>
</dbReference>
<comment type="cofactor">
    <cofactor evidence="1">
        <name>[4Fe-4S] cluster</name>
        <dbReference type="ChEBI" id="CHEBI:49883"/>
    </cofactor>
</comment>
<sequence length="227" mass="24107">MAGVSADTLRIGGLVPLTSIDFPGRLAAVLFCQGCPWQCGYCHNPHLIPPQTPPAMAWDDLLSFLARRRGLLDGVVFSGGEPTLQSALPDAMRAVRQMGFQVALHTAGMYPDRLASVLPLVDWVGFDIKGPAHCHAAITGTPGGAARTLVSLDRLLASGVAYECRTTWDPALFDETALMGLADTLTARGVRHWSLQVCNRAGRPVSWPPGVAGRLASAFPQLALRAG</sequence>
<dbReference type="InterPro" id="IPR013785">
    <property type="entry name" value="Aldolase_TIM"/>
</dbReference>
<dbReference type="InterPro" id="IPR034457">
    <property type="entry name" value="Organic_radical-activating"/>
</dbReference>
<dbReference type="GO" id="GO:0051539">
    <property type="term" value="F:4 iron, 4 sulfur cluster binding"/>
    <property type="evidence" value="ECO:0007669"/>
    <property type="project" value="UniProtKB-KW"/>
</dbReference>
<accession>A0A2N5CE59</accession>
<keyword evidence="6" id="KW-0411">Iron-sulfur</keyword>
<dbReference type="EMBL" id="PJRP01000003">
    <property type="protein sequence ID" value="PLQ00531.1"/>
    <property type="molecule type" value="Genomic_DNA"/>
</dbReference>
<dbReference type="RefSeq" id="WP_101681102.1">
    <property type="nucleotide sequence ID" value="NZ_PJRP01000003.1"/>
</dbReference>
<dbReference type="Pfam" id="PF04055">
    <property type="entry name" value="Radical_SAM"/>
    <property type="match status" value="1"/>
</dbReference>
<evidence type="ECO:0000259" key="7">
    <source>
        <dbReference type="PROSITE" id="PS51918"/>
    </source>
</evidence>
<reference evidence="8 9" key="1">
    <citation type="submission" date="2017-12" db="EMBL/GenBank/DDBJ databases">
        <title>Genome sequence of the active heterotrophic nitrifier-denitrifier, Cupriavidus pauculus UM1.</title>
        <authorList>
            <person name="Putonti C."/>
            <person name="Castignetti D."/>
        </authorList>
    </citation>
    <scope>NUCLEOTIDE SEQUENCE [LARGE SCALE GENOMIC DNA]</scope>
    <source>
        <strain evidence="8 9">UM1</strain>
    </source>
</reference>
<evidence type="ECO:0000256" key="4">
    <source>
        <dbReference type="ARBA" id="ARBA00022723"/>
    </source>
</evidence>
<dbReference type="SFLD" id="SFLDS00029">
    <property type="entry name" value="Radical_SAM"/>
    <property type="match status" value="1"/>
</dbReference>
<comment type="caution">
    <text evidence="8">The sequence shown here is derived from an EMBL/GenBank/DDBJ whole genome shotgun (WGS) entry which is preliminary data.</text>
</comment>
<dbReference type="NCBIfam" id="TIGR02495">
    <property type="entry name" value="NrdG2"/>
    <property type="match status" value="1"/>
</dbReference>
<dbReference type="InterPro" id="IPR058240">
    <property type="entry name" value="rSAM_sf"/>
</dbReference>
<evidence type="ECO:0000256" key="6">
    <source>
        <dbReference type="ARBA" id="ARBA00023014"/>
    </source>
</evidence>
<dbReference type="PROSITE" id="PS51918">
    <property type="entry name" value="RADICAL_SAM"/>
    <property type="match status" value="1"/>
</dbReference>
<keyword evidence="4" id="KW-0479">Metal-binding</keyword>
<evidence type="ECO:0000313" key="8">
    <source>
        <dbReference type="EMBL" id="PLQ00531.1"/>
    </source>
</evidence>
<keyword evidence="2" id="KW-0004">4Fe-4S</keyword>
<evidence type="ECO:0000256" key="3">
    <source>
        <dbReference type="ARBA" id="ARBA00022691"/>
    </source>
</evidence>
<evidence type="ECO:0000313" key="9">
    <source>
        <dbReference type="Proteomes" id="UP000234341"/>
    </source>
</evidence>
<keyword evidence="5" id="KW-0408">Iron</keyword>
<dbReference type="GO" id="GO:0003824">
    <property type="term" value="F:catalytic activity"/>
    <property type="evidence" value="ECO:0007669"/>
    <property type="project" value="InterPro"/>
</dbReference>